<dbReference type="EMBL" id="CP054840">
    <property type="protein sequence ID" value="QKV54282.1"/>
    <property type="molecule type" value="Genomic_DNA"/>
</dbReference>
<keyword evidence="2" id="KW-1185">Reference proteome</keyword>
<sequence length="144" mass="15985">MTTSASSSISPALLQAYRETDYIVHAGPDFVLHVDAPSAALAAYFQQRGIESGCLITAWNPYSQPLSDADNQARQAGLEQALQQAGWKWVRAVGKHPENAWPSEVGCFVENMNEKTAGEWGRLYEQNAVVWCEEHAIPRLQLLR</sequence>
<dbReference type="Pfam" id="PF11697">
    <property type="entry name" value="DUF3293"/>
    <property type="match status" value="1"/>
</dbReference>
<gene>
    <name evidence="1" type="ORF">HUK68_15980</name>
</gene>
<dbReference type="InterPro" id="IPR021710">
    <property type="entry name" value="DUF3293"/>
</dbReference>
<proteinExistence type="predicted"/>
<accession>A0A6N1X857</accession>
<reference evidence="1 2" key="1">
    <citation type="submission" date="2020-06" db="EMBL/GenBank/DDBJ databases">
        <title>Acidovorax antarctica sp. nov., isolated from Corinth ice sheet soil, Antarctic Fields Peninsula.</title>
        <authorList>
            <person name="Xu Q."/>
            <person name="Peng F."/>
        </authorList>
    </citation>
    <scope>NUCLEOTIDE SEQUENCE [LARGE SCALE GENOMIC DNA]</scope>
    <source>
        <strain evidence="1 2">16-35-5</strain>
    </source>
</reference>
<name>A0A6N1X857_9BURK</name>
<dbReference type="RefSeq" id="WP_175505082.1">
    <property type="nucleotide sequence ID" value="NZ_CP054840.1"/>
</dbReference>
<dbReference type="KEGG" id="aant:HUK68_15980"/>
<dbReference type="AlphaFoldDB" id="A0A6N1X857"/>
<evidence type="ECO:0000313" key="2">
    <source>
        <dbReference type="Proteomes" id="UP000509579"/>
    </source>
</evidence>
<dbReference type="Proteomes" id="UP000509579">
    <property type="component" value="Chromosome"/>
</dbReference>
<organism evidence="1 2">
    <name type="scientific">Comamonas antarctica</name>
    <dbReference type="NCBI Taxonomy" id="2743470"/>
    <lineage>
        <taxon>Bacteria</taxon>
        <taxon>Pseudomonadati</taxon>
        <taxon>Pseudomonadota</taxon>
        <taxon>Betaproteobacteria</taxon>
        <taxon>Burkholderiales</taxon>
        <taxon>Comamonadaceae</taxon>
        <taxon>Comamonas</taxon>
    </lineage>
</organism>
<evidence type="ECO:0000313" key="1">
    <source>
        <dbReference type="EMBL" id="QKV54282.1"/>
    </source>
</evidence>
<protein>
    <submittedName>
        <fullName evidence="1">DUF3293 domain-containing protein</fullName>
    </submittedName>
</protein>